<keyword evidence="1" id="KW-0472">Membrane</keyword>
<name>A0A1H8G9W8_9PROT</name>
<dbReference type="OrthoDB" id="5109049at2"/>
<feature type="transmembrane region" description="Helical" evidence="1">
    <location>
        <begin position="46"/>
        <end position="68"/>
    </location>
</feature>
<protein>
    <submittedName>
        <fullName evidence="2">Uncharacterized protein</fullName>
    </submittedName>
</protein>
<evidence type="ECO:0000313" key="2">
    <source>
        <dbReference type="EMBL" id="SEN40921.1"/>
    </source>
</evidence>
<evidence type="ECO:0000313" key="3">
    <source>
        <dbReference type="Proteomes" id="UP000199459"/>
    </source>
</evidence>
<keyword evidence="1" id="KW-0812">Transmembrane</keyword>
<organism evidence="2 3">
    <name type="scientific">Nitrosomonas marina</name>
    <dbReference type="NCBI Taxonomy" id="917"/>
    <lineage>
        <taxon>Bacteria</taxon>
        <taxon>Pseudomonadati</taxon>
        <taxon>Pseudomonadota</taxon>
        <taxon>Betaproteobacteria</taxon>
        <taxon>Nitrosomonadales</taxon>
        <taxon>Nitrosomonadaceae</taxon>
        <taxon>Nitrosomonas</taxon>
    </lineage>
</organism>
<evidence type="ECO:0000256" key="1">
    <source>
        <dbReference type="SAM" id="Phobius"/>
    </source>
</evidence>
<accession>A0A1H8G9W8</accession>
<sequence>MFDKLRIPFFCASVVCLVIVFAVELGTQFFLNADKDSLATPGLGILYLAWLDWLLLFTILLMGTALIVPDRIHGRIQGIITFIVALLTLLGAIVAIFSAFGLLMLMVSLLLAVPFGTAIYFAEFADFKVGAAAATLTFIMIFKVAFVIFLVMAHQRFLQNRGLVLLIATSLVATILLGFLHGIAPPFLAYITDDIGALIIAILAAIWALFFLIGSIPAVIKALRIDRALKQ</sequence>
<gene>
    <name evidence="2" type="ORF">SAMN05216325_11717</name>
</gene>
<dbReference type="EMBL" id="FOCP01000017">
    <property type="protein sequence ID" value="SEN40921.1"/>
    <property type="molecule type" value="Genomic_DNA"/>
</dbReference>
<dbReference type="RefSeq" id="WP_090633171.1">
    <property type="nucleotide sequence ID" value="NZ_FOCP01000017.1"/>
</dbReference>
<dbReference type="AlphaFoldDB" id="A0A1H8G9W8"/>
<feature type="transmembrane region" description="Helical" evidence="1">
    <location>
        <begin position="163"/>
        <end position="183"/>
    </location>
</feature>
<feature type="transmembrane region" description="Helical" evidence="1">
    <location>
        <begin position="80"/>
        <end position="111"/>
    </location>
</feature>
<feature type="transmembrane region" description="Helical" evidence="1">
    <location>
        <begin position="131"/>
        <end position="151"/>
    </location>
</feature>
<dbReference type="Proteomes" id="UP000199459">
    <property type="component" value="Unassembled WGS sequence"/>
</dbReference>
<feature type="transmembrane region" description="Helical" evidence="1">
    <location>
        <begin position="195"/>
        <end position="220"/>
    </location>
</feature>
<keyword evidence="1" id="KW-1133">Transmembrane helix</keyword>
<proteinExistence type="predicted"/>
<reference evidence="2 3" key="1">
    <citation type="submission" date="2016-10" db="EMBL/GenBank/DDBJ databases">
        <authorList>
            <person name="de Groot N.N."/>
        </authorList>
    </citation>
    <scope>NUCLEOTIDE SEQUENCE [LARGE SCALE GENOMIC DNA]</scope>
    <source>
        <strain evidence="2 3">Nm22</strain>
    </source>
</reference>